<name>A0ABT4U233_9ACTN</name>
<protein>
    <submittedName>
        <fullName evidence="2">Uncharacterized protein</fullName>
    </submittedName>
</protein>
<accession>A0ABT4U233</accession>
<feature type="transmembrane region" description="Helical" evidence="1">
    <location>
        <begin position="126"/>
        <end position="143"/>
    </location>
</feature>
<dbReference type="EMBL" id="JAQFWQ010000022">
    <property type="protein sequence ID" value="MDA2811000.1"/>
    <property type="molecule type" value="Genomic_DNA"/>
</dbReference>
<dbReference type="RefSeq" id="WP_270685439.1">
    <property type="nucleotide sequence ID" value="NZ_JAQFWQ010000022.1"/>
</dbReference>
<proteinExistence type="predicted"/>
<keyword evidence="3" id="KW-1185">Reference proteome</keyword>
<keyword evidence="1" id="KW-0812">Transmembrane</keyword>
<feature type="transmembrane region" description="Helical" evidence="1">
    <location>
        <begin position="62"/>
        <end position="81"/>
    </location>
</feature>
<reference evidence="2 3" key="1">
    <citation type="submission" date="2023-01" db="EMBL/GenBank/DDBJ databases">
        <title>Draft genome sequence of Nocardiopsis sp. RSe5-2 isolated from halophytes.</title>
        <authorList>
            <person name="Duangmal K."/>
            <person name="Chantavorakit T."/>
        </authorList>
    </citation>
    <scope>NUCLEOTIDE SEQUENCE [LARGE SCALE GENOMIC DNA]</scope>
    <source>
        <strain evidence="2 3">RSe5-2</strain>
    </source>
</reference>
<evidence type="ECO:0000313" key="2">
    <source>
        <dbReference type="EMBL" id="MDA2811000.1"/>
    </source>
</evidence>
<keyword evidence="1" id="KW-1133">Transmembrane helix</keyword>
<sequence length="157" mass="16799">METQNPPNGHPSPEEAAAALQETEKLTTDVAGVKVPAWYFPALGAVVAPYGLITVLPDTPVGIGAMFAGIVVFLAACALIMHFGVKQMGVLRWLTWKETWPVFVPCGVLVVAAVATSLFIDSNWLWVGLSAAVGLVIAAFGPYHRRTSPYYKQSDAQ</sequence>
<evidence type="ECO:0000313" key="3">
    <source>
        <dbReference type="Proteomes" id="UP001527866"/>
    </source>
</evidence>
<organism evidence="2 3">
    <name type="scientific">Nocardiopsis endophytica</name>
    <dbReference type="NCBI Taxonomy" id="3018445"/>
    <lineage>
        <taxon>Bacteria</taxon>
        <taxon>Bacillati</taxon>
        <taxon>Actinomycetota</taxon>
        <taxon>Actinomycetes</taxon>
        <taxon>Streptosporangiales</taxon>
        <taxon>Nocardiopsidaceae</taxon>
        <taxon>Nocardiopsis</taxon>
    </lineage>
</organism>
<gene>
    <name evidence="2" type="ORF">O4J56_10165</name>
</gene>
<feature type="transmembrane region" description="Helical" evidence="1">
    <location>
        <begin position="37"/>
        <end position="56"/>
    </location>
</feature>
<dbReference type="Proteomes" id="UP001527866">
    <property type="component" value="Unassembled WGS sequence"/>
</dbReference>
<comment type="caution">
    <text evidence="2">The sequence shown here is derived from an EMBL/GenBank/DDBJ whole genome shotgun (WGS) entry which is preliminary data.</text>
</comment>
<keyword evidence="1" id="KW-0472">Membrane</keyword>
<evidence type="ECO:0000256" key="1">
    <source>
        <dbReference type="SAM" id="Phobius"/>
    </source>
</evidence>
<feature type="transmembrane region" description="Helical" evidence="1">
    <location>
        <begin position="102"/>
        <end position="120"/>
    </location>
</feature>